<geneLocation type="plasmid" evidence="2 3">
    <name>unnamed3</name>
</geneLocation>
<protein>
    <recommendedName>
        <fullName evidence="4">DUF3078 domain-containing protein</fullName>
    </recommendedName>
</protein>
<gene>
    <name evidence="2" type="ORF">MTP16_24785</name>
</gene>
<dbReference type="EMBL" id="CP094537">
    <property type="protein sequence ID" value="UOE36708.1"/>
    <property type="molecule type" value="Genomic_DNA"/>
</dbReference>
<evidence type="ECO:0000313" key="3">
    <source>
        <dbReference type="Proteomes" id="UP000831390"/>
    </source>
</evidence>
<feature type="chain" id="PRO_5045817856" description="DUF3078 domain-containing protein" evidence="1">
    <location>
        <begin position="20"/>
        <end position="386"/>
    </location>
</feature>
<dbReference type="RefSeq" id="WP_243520839.1">
    <property type="nucleotide sequence ID" value="NZ_CP094537.1"/>
</dbReference>
<evidence type="ECO:0000313" key="2">
    <source>
        <dbReference type="EMBL" id="UOE36708.1"/>
    </source>
</evidence>
<keyword evidence="2" id="KW-0614">Plasmid</keyword>
<sequence>MKHLFYCFLFVLSLSRAFGQTSQGFSAQLQPVITFQTSYIRETLRDSLVRGLLPVDQNKKLLLALSPKILIQPTEDLTKDVTLPLGQVDIAADVRLLAAYDSVVPEWETNKELVWWLPQVIADGDFNKLTGSNGQASPKAGTIGLDAVRMKAIYRKYTYTGKVDGTEQQLPVLVGRRNVFVPTFTFTGLFTLFGEGAALTSGVKAGAAKSERASRDISRNFAQTLLAPGGLSQNGSSGLISCSFLPFAAYGHGLHQLSIDGTLLYSTTNWSTRDSATTVNILAPSVGLSYRVFDGYHTSKASQPQIRLFARYALRHLFGDVQHQPRLLLDVFNSIERTFHGAEFGATASISAVRVTVSGGLFNGGIEGFSNGQMLLGLGLAAGIRL</sequence>
<proteinExistence type="predicted"/>
<evidence type="ECO:0008006" key="4">
    <source>
        <dbReference type="Google" id="ProtNLM"/>
    </source>
</evidence>
<keyword evidence="3" id="KW-1185">Reference proteome</keyword>
<organism evidence="2 3">
    <name type="scientific">Hymenobacter monticola</name>
    <dbReference type="NCBI Taxonomy" id="1705399"/>
    <lineage>
        <taxon>Bacteria</taxon>
        <taxon>Pseudomonadati</taxon>
        <taxon>Bacteroidota</taxon>
        <taxon>Cytophagia</taxon>
        <taxon>Cytophagales</taxon>
        <taxon>Hymenobacteraceae</taxon>
        <taxon>Hymenobacter</taxon>
    </lineage>
</organism>
<keyword evidence="1" id="KW-0732">Signal</keyword>
<name>A0ABY4BC44_9BACT</name>
<dbReference type="Proteomes" id="UP000831390">
    <property type="component" value="Plasmid unnamed3"/>
</dbReference>
<accession>A0ABY4BC44</accession>
<reference evidence="2 3" key="1">
    <citation type="submission" date="2022-03" db="EMBL/GenBank/DDBJ databases">
        <title>Hymenobactersp. isolated from the air.</title>
        <authorList>
            <person name="Won M."/>
            <person name="Kwon S.-W."/>
        </authorList>
    </citation>
    <scope>NUCLEOTIDE SEQUENCE [LARGE SCALE GENOMIC DNA]</scope>
    <source>
        <strain evidence="2 3">KACC 22596</strain>
        <plasmid evidence="2 3">unnamed3</plasmid>
    </source>
</reference>
<feature type="signal peptide" evidence="1">
    <location>
        <begin position="1"/>
        <end position="19"/>
    </location>
</feature>
<evidence type="ECO:0000256" key="1">
    <source>
        <dbReference type="SAM" id="SignalP"/>
    </source>
</evidence>